<evidence type="ECO:0000313" key="11">
    <source>
        <dbReference type="Proteomes" id="UP000748752"/>
    </source>
</evidence>
<dbReference type="PRINTS" id="PR00502">
    <property type="entry name" value="NUDIXFAMILY"/>
</dbReference>
<evidence type="ECO:0000256" key="3">
    <source>
        <dbReference type="ARBA" id="ARBA00007275"/>
    </source>
</evidence>
<dbReference type="CDD" id="cd03424">
    <property type="entry name" value="NUDIX_ADPRase_Nudt5_UGPPase_Nudt14"/>
    <property type="match status" value="1"/>
</dbReference>
<gene>
    <name evidence="10" type="ORF">CKO31_17005</name>
</gene>
<sequence>MAPIDSPVTDLAAEDERRTVFQGKVVDVGLERVRLPTGRDVELEVIRHPGGAAAVAIDDRGRVCLLRQYRHVAGGWLWELPAGKIDLGEPPAATAERELAEEAGLVAVSWDSLGRMHSSPGVFAEVIHLFLARGLSEVDLGHEADEVIEVHWLPLVDALARCTDGTITDAKTLIGLYRADALLRARAPEAAAPG</sequence>
<evidence type="ECO:0000259" key="9">
    <source>
        <dbReference type="PROSITE" id="PS51462"/>
    </source>
</evidence>
<dbReference type="PROSITE" id="PS00893">
    <property type="entry name" value="NUDIX_BOX"/>
    <property type="match status" value="1"/>
</dbReference>
<reference evidence="10 11" key="1">
    <citation type="journal article" date="2020" name="Microorganisms">
        <title>Osmotic Adaptation and Compatible Solute Biosynthesis of Phototrophic Bacteria as Revealed from Genome Analyses.</title>
        <authorList>
            <person name="Imhoff J.F."/>
            <person name="Rahn T."/>
            <person name="Kunzel S."/>
            <person name="Keller A."/>
            <person name="Neulinger S.C."/>
        </authorList>
    </citation>
    <scope>NUCLEOTIDE SEQUENCE [LARGE SCALE GENOMIC DNA]</scope>
    <source>
        <strain evidence="10 11">DSM 6210</strain>
    </source>
</reference>
<dbReference type="PANTHER" id="PTHR11839">
    <property type="entry name" value="UDP/ADP-SUGAR PYROPHOSPHATASE"/>
    <property type="match status" value="1"/>
</dbReference>
<dbReference type="EMBL" id="NRRV01000047">
    <property type="protein sequence ID" value="MBK1632406.1"/>
    <property type="molecule type" value="Genomic_DNA"/>
</dbReference>
<evidence type="ECO:0000256" key="1">
    <source>
        <dbReference type="ARBA" id="ARBA00000847"/>
    </source>
</evidence>
<comment type="caution">
    <text evidence="10">The sequence shown here is derived from an EMBL/GenBank/DDBJ whole genome shotgun (WGS) entry which is preliminary data.</text>
</comment>
<comment type="catalytic activity">
    <reaction evidence="1">
        <text>GDP-alpha-D-mannose + H2O = alpha-D-mannose 1-phosphate + GMP + 2 H(+)</text>
        <dbReference type="Rhea" id="RHEA:27978"/>
        <dbReference type="ChEBI" id="CHEBI:15377"/>
        <dbReference type="ChEBI" id="CHEBI:15378"/>
        <dbReference type="ChEBI" id="CHEBI:57527"/>
        <dbReference type="ChEBI" id="CHEBI:58115"/>
        <dbReference type="ChEBI" id="CHEBI:58409"/>
    </reaction>
</comment>
<dbReference type="InterPro" id="IPR000086">
    <property type="entry name" value="NUDIX_hydrolase_dom"/>
</dbReference>
<keyword evidence="5 8" id="KW-0378">Hydrolase</keyword>
<dbReference type="Pfam" id="PF00293">
    <property type="entry name" value="NUDIX"/>
    <property type="match status" value="1"/>
</dbReference>
<evidence type="ECO:0000256" key="5">
    <source>
        <dbReference type="ARBA" id="ARBA00022801"/>
    </source>
</evidence>
<evidence type="ECO:0000256" key="6">
    <source>
        <dbReference type="ARBA" id="ARBA00032162"/>
    </source>
</evidence>
<dbReference type="Proteomes" id="UP000748752">
    <property type="component" value="Unassembled WGS sequence"/>
</dbReference>
<dbReference type="GO" id="GO:0016787">
    <property type="term" value="F:hydrolase activity"/>
    <property type="evidence" value="ECO:0007669"/>
    <property type="project" value="UniProtKB-KW"/>
</dbReference>
<dbReference type="InterPro" id="IPR020084">
    <property type="entry name" value="NUDIX_hydrolase_CS"/>
</dbReference>
<evidence type="ECO:0000256" key="7">
    <source>
        <dbReference type="ARBA" id="ARBA00032272"/>
    </source>
</evidence>
<name>A0ABS1CKF8_9GAMM</name>
<comment type="cofactor">
    <cofactor evidence="2">
        <name>Mg(2+)</name>
        <dbReference type="ChEBI" id="CHEBI:18420"/>
    </cofactor>
</comment>
<evidence type="ECO:0000256" key="4">
    <source>
        <dbReference type="ARBA" id="ARBA00016377"/>
    </source>
</evidence>
<dbReference type="InterPro" id="IPR015797">
    <property type="entry name" value="NUDIX_hydrolase-like_dom_sf"/>
</dbReference>
<dbReference type="InterPro" id="IPR020476">
    <property type="entry name" value="Nudix_hydrolase"/>
</dbReference>
<evidence type="ECO:0000256" key="2">
    <source>
        <dbReference type="ARBA" id="ARBA00001946"/>
    </source>
</evidence>
<evidence type="ECO:0000256" key="8">
    <source>
        <dbReference type="RuleBase" id="RU003476"/>
    </source>
</evidence>
<feature type="domain" description="Nudix hydrolase" evidence="9">
    <location>
        <begin position="46"/>
        <end position="175"/>
    </location>
</feature>
<dbReference type="SUPFAM" id="SSF55811">
    <property type="entry name" value="Nudix"/>
    <property type="match status" value="1"/>
</dbReference>
<comment type="similarity">
    <text evidence="3">Belongs to the Nudix hydrolase family. NudK subfamily.</text>
</comment>
<proteinExistence type="inferred from homology"/>
<evidence type="ECO:0000313" key="10">
    <source>
        <dbReference type="EMBL" id="MBK1632406.1"/>
    </source>
</evidence>
<accession>A0ABS1CKF8</accession>
<protein>
    <recommendedName>
        <fullName evidence="4">GDP-mannose pyrophosphatase</fullName>
    </recommendedName>
    <alternativeName>
        <fullName evidence="6">GDP-mannose hydrolase</fullName>
    </alternativeName>
    <alternativeName>
        <fullName evidence="7">GDPMK</fullName>
    </alternativeName>
</protein>
<organism evidence="10 11">
    <name type="scientific">Thiohalocapsa halophila</name>
    <dbReference type="NCBI Taxonomy" id="69359"/>
    <lineage>
        <taxon>Bacteria</taxon>
        <taxon>Pseudomonadati</taxon>
        <taxon>Pseudomonadota</taxon>
        <taxon>Gammaproteobacteria</taxon>
        <taxon>Chromatiales</taxon>
        <taxon>Chromatiaceae</taxon>
        <taxon>Thiohalocapsa</taxon>
    </lineage>
</organism>
<dbReference type="PANTHER" id="PTHR11839:SF18">
    <property type="entry name" value="NUDIX HYDROLASE DOMAIN-CONTAINING PROTEIN"/>
    <property type="match status" value="1"/>
</dbReference>
<keyword evidence="11" id="KW-1185">Reference proteome</keyword>
<dbReference type="RefSeq" id="WP_200239939.1">
    <property type="nucleotide sequence ID" value="NZ_NRRV01000047.1"/>
</dbReference>
<dbReference type="PROSITE" id="PS51462">
    <property type="entry name" value="NUDIX"/>
    <property type="match status" value="1"/>
</dbReference>
<dbReference type="Gene3D" id="3.90.79.10">
    <property type="entry name" value="Nucleoside Triphosphate Pyrophosphohydrolase"/>
    <property type="match status" value="1"/>
</dbReference>